<dbReference type="InParanoid" id="A0A0D0DUE3"/>
<protein>
    <submittedName>
        <fullName evidence="1">Uncharacterized protein</fullName>
    </submittedName>
</protein>
<organism evidence="1 2">
    <name type="scientific">Paxillus rubicundulus Ve08.2h10</name>
    <dbReference type="NCBI Taxonomy" id="930991"/>
    <lineage>
        <taxon>Eukaryota</taxon>
        <taxon>Fungi</taxon>
        <taxon>Dikarya</taxon>
        <taxon>Basidiomycota</taxon>
        <taxon>Agaricomycotina</taxon>
        <taxon>Agaricomycetes</taxon>
        <taxon>Agaricomycetidae</taxon>
        <taxon>Boletales</taxon>
        <taxon>Paxilineae</taxon>
        <taxon>Paxillaceae</taxon>
        <taxon>Paxillus</taxon>
    </lineage>
</organism>
<evidence type="ECO:0000313" key="1">
    <source>
        <dbReference type="EMBL" id="KIK97893.1"/>
    </source>
</evidence>
<dbReference type="AlphaFoldDB" id="A0A0D0DUE3"/>
<dbReference type="InterPro" id="IPR009057">
    <property type="entry name" value="Homeodomain-like_sf"/>
</dbReference>
<dbReference type="STRING" id="930991.A0A0D0DUE3"/>
<reference evidence="2" key="2">
    <citation type="submission" date="2015-01" db="EMBL/GenBank/DDBJ databases">
        <title>Evolutionary Origins and Diversification of the Mycorrhizal Mutualists.</title>
        <authorList>
            <consortium name="DOE Joint Genome Institute"/>
            <consortium name="Mycorrhizal Genomics Consortium"/>
            <person name="Kohler A."/>
            <person name="Kuo A."/>
            <person name="Nagy L.G."/>
            <person name="Floudas D."/>
            <person name="Copeland A."/>
            <person name="Barry K.W."/>
            <person name="Cichocki N."/>
            <person name="Veneault-Fourrey C."/>
            <person name="LaButti K."/>
            <person name="Lindquist E.A."/>
            <person name="Lipzen A."/>
            <person name="Lundell T."/>
            <person name="Morin E."/>
            <person name="Murat C."/>
            <person name="Riley R."/>
            <person name="Ohm R."/>
            <person name="Sun H."/>
            <person name="Tunlid A."/>
            <person name="Henrissat B."/>
            <person name="Grigoriev I.V."/>
            <person name="Hibbett D.S."/>
            <person name="Martin F."/>
        </authorList>
    </citation>
    <scope>NUCLEOTIDE SEQUENCE [LARGE SCALE GENOMIC DNA]</scope>
    <source>
        <strain evidence="2">Ve08.2h10</strain>
    </source>
</reference>
<dbReference type="HOGENOM" id="CLU_056788_1_8_1"/>
<dbReference type="Proteomes" id="UP000054538">
    <property type="component" value="Unassembled WGS sequence"/>
</dbReference>
<evidence type="ECO:0000313" key="2">
    <source>
        <dbReference type="Proteomes" id="UP000054538"/>
    </source>
</evidence>
<proteinExistence type="predicted"/>
<dbReference type="OrthoDB" id="3255572at2759"/>
<name>A0A0D0DUE3_9AGAM</name>
<reference evidence="1 2" key="1">
    <citation type="submission" date="2014-04" db="EMBL/GenBank/DDBJ databases">
        <authorList>
            <consortium name="DOE Joint Genome Institute"/>
            <person name="Kuo A."/>
            <person name="Kohler A."/>
            <person name="Jargeat P."/>
            <person name="Nagy L.G."/>
            <person name="Floudas D."/>
            <person name="Copeland A."/>
            <person name="Barry K.W."/>
            <person name="Cichocki N."/>
            <person name="Veneault-Fourrey C."/>
            <person name="LaButti K."/>
            <person name="Lindquist E.A."/>
            <person name="Lipzen A."/>
            <person name="Lundell T."/>
            <person name="Morin E."/>
            <person name="Murat C."/>
            <person name="Sun H."/>
            <person name="Tunlid A."/>
            <person name="Henrissat B."/>
            <person name="Grigoriev I.V."/>
            <person name="Hibbett D.S."/>
            <person name="Martin F."/>
            <person name="Nordberg H.P."/>
            <person name="Cantor M.N."/>
            <person name="Hua S.X."/>
        </authorList>
    </citation>
    <scope>NUCLEOTIDE SEQUENCE [LARGE SCALE GENOMIC DNA]</scope>
    <source>
        <strain evidence="1 2">Ve08.2h10</strain>
    </source>
</reference>
<sequence>MELLNDGWTEIKVAEVFGVLVRSLRRWEDNITVKGEVNPCSVLRGHPRILDAEVMEDFRVLIEESPTLYLDETVDYLAVVHEIHISTTALDNKGISWSTISTSAKS</sequence>
<gene>
    <name evidence="1" type="ORF">PAXRUDRAFT_824475</name>
</gene>
<dbReference type="EMBL" id="KN824916">
    <property type="protein sequence ID" value="KIK97893.1"/>
    <property type="molecule type" value="Genomic_DNA"/>
</dbReference>
<keyword evidence="2" id="KW-1185">Reference proteome</keyword>
<dbReference type="SUPFAM" id="SSF46689">
    <property type="entry name" value="Homeodomain-like"/>
    <property type="match status" value="1"/>
</dbReference>
<accession>A0A0D0DUE3</accession>